<dbReference type="VEuPathDB" id="FungiDB:BO78DRAFT_217670"/>
<name>A0A319EP49_ASPSB</name>
<dbReference type="OrthoDB" id="10565568at2759"/>
<dbReference type="Proteomes" id="UP000248423">
    <property type="component" value="Unassembled WGS sequence"/>
</dbReference>
<reference evidence="1 2" key="1">
    <citation type="submission" date="2018-02" db="EMBL/GenBank/DDBJ databases">
        <title>The genomes of Aspergillus section Nigri reveals drivers in fungal speciation.</title>
        <authorList>
            <consortium name="DOE Joint Genome Institute"/>
            <person name="Vesth T.C."/>
            <person name="Nybo J."/>
            <person name="Theobald S."/>
            <person name="Brandl J."/>
            <person name="Frisvad J.C."/>
            <person name="Nielsen K.F."/>
            <person name="Lyhne E.K."/>
            <person name="Kogle M.E."/>
            <person name="Kuo A."/>
            <person name="Riley R."/>
            <person name="Clum A."/>
            <person name="Nolan M."/>
            <person name="Lipzen A."/>
            <person name="Salamov A."/>
            <person name="Henrissat B."/>
            <person name="Wiebenga A."/>
            <person name="De vries R.P."/>
            <person name="Grigoriev I.V."/>
            <person name="Mortensen U.H."/>
            <person name="Andersen M.R."/>
            <person name="Baker S.E."/>
        </authorList>
    </citation>
    <scope>NUCLEOTIDE SEQUENCE [LARGE SCALE GENOMIC DNA]</scope>
    <source>
        <strain evidence="1 2">CBS 121057</strain>
    </source>
</reference>
<organism evidence="1 2">
    <name type="scientific">Aspergillus sclerotiicarbonarius (strain CBS 121057 / IBT 28362)</name>
    <dbReference type="NCBI Taxonomy" id="1448318"/>
    <lineage>
        <taxon>Eukaryota</taxon>
        <taxon>Fungi</taxon>
        <taxon>Dikarya</taxon>
        <taxon>Ascomycota</taxon>
        <taxon>Pezizomycotina</taxon>
        <taxon>Eurotiomycetes</taxon>
        <taxon>Eurotiomycetidae</taxon>
        <taxon>Eurotiales</taxon>
        <taxon>Aspergillaceae</taxon>
        <taxon>Aspergillus</taxon>
        <taxon>Aspergillus subgen. Circumdati</taxon>
    </lineage>
</organism>
<dbReference type="AlphaFoldDB" id="A0A319EP49"/>
<evidence type="ECO:0000313" key="2">
    <source>
        <dbReference type="Proteomes" id="UP000248423"/>
    </source>
</evidence>
<evidence type="ECO:0000313" key="1">
    <source>
        <dbReference type="EMBL" id="PYI02559.1"/>
    </source>
</evidence>
<proteinExistence type="predicted"/>
<keyword evidence="2" id="KW-1185">Reference proteome</keyword>
<dbReference type="EMBL" id="KZ826393">
    <property type="protein sequence ID" value="PYI02559.1"/>
    <property type="molecule type" value="Genomic_DNA"/>
</dbReference>
<gene>
    <name evidence="1" type="ORF">BO78DRAFT_217670</name>
</gene>
<sequence>MITVQAARPPLSGSETGFICDLSDLSGATADTHRAGRKKAYRRGYYHHQEFAVRPLHICLIARVPENHSGPYSHSPVRWSHSAHAVSLNKDEAILRNYSIQYDRPRQLVQPIAQSDPC</sequence>
<protein>
    <submittedName>
        <fullName evidence="1">Uncharacterized protein</fullName>
    </submittedName>
</protein>
<accession>A0A319EP49</accession>